<feature type="transmembrane region" description="Helical" evidence="13">
    <location>
        <begin position="181"/>
        <end position="200"/>
    </location>
</feature>
<dbReference type="InterPro" id="IPR000276">
    <property type="entry name" value="GPCR_Rhodpsn"/>
</dbReference>
<evidence type="ECO:0000256" key="10">
    <source>
        <dbReference type="ARBA" id="ARBA00023170"/>
    </source>
</evidence>
<keyword evidence="7" id="KW-0297">G-protein coupled receptor</keyword>
<organism evidence="15 16">
    <name type="scientific">Clupea harengus</name>
    <name type="common">Atlantic herring</name>
    <dbReference type="NCBI Taxonomy" id="7950"/>
    <lineage>
        <taxon>Eukaryota</taxon>
        <taxon>Metazoa</taxon>
        <taxon>Chordata</taxon>
        <taxon>Craniata</taxon>
        <taxon>Vertebrata</taxon>
        <taxon>Euteleostomi</taxon>
        <taxon>Actinopterygii</taxon>
        <taxon>Neopterygii</taxon>
        <taxon>Teleostei</taxon>
        <taxon>Clupei</taxon>
        <taxon>Clupeiformes</taxon>
        <taxon>Clupeoidei</taxon>
        <taxon>Clupeidae</taxon>
        <taxon>Clupea</taxon>
    </lineage>
</organism>
<keyword evidence="12" id="KW-0807">Transducer</keyword>
<dbReference type="PANTHER" id="PTHR26451">
    <property type="entry name" value="G_PROTEIN_RECEP_F1_2 DOMAIN-CONTAINING PROTEIN"/>
    <property type="match status" value="1"/>
</dbReference>
<proteinExistence type="predicted"/>
<dbReference type="GO" id="GO:0005886">
    <property type="term" value="C:plasma membrane"/>
    <property type="evidence" value="ECO:0007669"/>
    <property type="project" value="UniProtKB-SubCell"/>
</dbReference>
<evidence type="ECO:0000256" key="11">
    <source>
        <dbReference type="ARBA" id="ARBA00023180"/>
    </source>
</evidence>
<dbReference type="GeneID" id="122133137"/>
<evidence type="ECO:0000259" key="14">
    <source>
        <dbReference type="PROSITE" id="PS50262"/>
    </source>
</evidence>
<dbReference type="KEGG" id="char:122133137"/>
<feature type="domain" description="G-protein coupled receptors family 1 profile" evidence="14">
    <location>
        <begin position="1"/>
        <end position="233"/>
    </location>
</feature>
<dbReference type="Pfam" id="PF13853">
    <property type="entry name" value="7tm_4"/>
    <property type="match status" value="1"/>
</dbReference>
<dbReference type="GO" id="GO:0004930">
    <property type="term" value="F:G protein-coupled receptor activity"/>
    <property type="evidence" value="ECO:0007669"/>
    <property type="project" value="UniProtKB-KW"/>
</dbReference>
<dbReference type="FunFam" id="1.20.1070.10:FF:000024">
    <property type="entry name" value="Olfactory receptor"/>
    <property type="match status" value="1"/>
</dbReference>
<evidence type="ECO:0000313" key="15">
    <source>
        <dbReference type="Proteomes" id="UP000515152"/>
    </source>
</evidence>
<feature type="transmembrane region" description="Helical" evidence="13">
    <location>
        <begin position="83"/>
        <end position="104"/>
    </location>
</feature>
<keyword evidence="9" id="KW-1015">Disulfide bond</keyword>
<dbReference type="InterPro" id="IPR052921">
    <property type="entry name" value="GPCR1_Superfamily_Member"/>
</dbReference>
<accession>A0A8M1KQ89</accession>
<evidence type="ECO:0000256" key="13">
    <source>
        <dbReference type="SAM" id="Phobius"/>
    </source>
</evidence>
<evidence type="ECO:0000256" key="1">
    <source>
        <dbReference type="ARBA" id="ARBA00004651"/>
    </source>
</evidence>
<keyword evidence="10" id="KW-0675">Receptor</keyword>
<dbReference type="OrthoDB" id="6147321at2759"/>
<comment type="subcellular location">
    <subcellularLocation>
        <location evidence="1">Cell membrane</location>
        <topology evidence="1">Multi-pass membrane protein</topology>
    </subcellularLocation>
</comment>
<reference evidence="16" key="1">
    <citation type="submission" date="2025-08" db="UniProtKB">
        <authorList>
            <consortium name="RefSeq"/>
        </authorList>
    </citation>
    <scope>IDENTIFICATION</scope>
</reference>
<keyword evidence="8 13" id="KW-0472">Membrane</keyword>
<evidence type="ECO:0000256" key="4">
    <source>
        <dbReference type="ARBA" id="ARBA00022692"/>
    </source>
</evidence>
<evidence type="ECO:0000256" key="12">
    <source>
        <dbReference type="ARBA" id="ARBA00023224"/>
    </source>
</evidence>
<evidence type="ECO:0000256" key="9">
    <source>
        <dbReference type="ARBA" id="ARBA00023157"/>
    </source>
</evidence>
<keyword evidence="15" id="KW-1185">Reference proteome</keyword>
<keyword evidence="6 13" id="KW-1133">Transmembrane helix</keyword>
<dbReference type="InterPro" id="IPR017452">
    <property type="entry name" value="GPCR_Rhodpsn_7TM"/>
</dbReference>
<dbReference type="GO" id="GO:0004984">
    <property type="term" value="F:olfactory receptor activity"/>
    <property type="evidence" value="ECO:0007669"/>
    <property type="project" value="InterPro"/>
</dbReference>
<dbReference type="GO" id="GO:0005549">
    <property type="term" value="F:odorant binding"/>
    <property type="evidence" value="ECO:0007669"/>
    <property type="project" value="TreeGrafter"/>
</dbReference>
<keyword evidence="11" id="KW-0325">Glycoprotein</keyword>
<keyword evidence="3" id="KW-0716">Sensory transduction</keyword>
<evidence type="ECO:0000256" key="6">
    <source>
        <dbReference type="ARBA" id="ARBA00022989"/>
    </source>
</evidence>
<gene>
    <name evidence="16" type="primary">LOC122133137</name>
</gene>
<evidence type="ECO:0000313" key="16">
    <source>
        <dbReference type="RefSeq" id="XP_042564553.1"/>
    </source>
</evidence>
<evidence type="ECO:0000256" key="3">
    <source>
        <dbReference type="ARBA" id="ARBA00022606"/>
    </source>
</evidence>
<dbReference type="PROSITE" id="PS00237">
    <property type="entry name" value="G_PROTEIN_RECEP_F1_1"/>
    <property type="match status" value="1"/>
</dbReference>
<keyword evidence="2" id="KW-1003">Cell membrane</keyword>
<dbReference type="PANTHER" id="PTHR26451:SF885">
    <property type="entry name" value="OLFACTORY RECEPTOR"/>
    <property type="match status" value="1"/>
</dbReference>
<dbReference type="Proteomes" id="UP000515152">
    <property type="component" value="Chromosome 9"/>
</dbReference>
<feature type="transmembrane region" description="Helical" evidence="13">
    <location>
        <begin position="212"/>
        <end position="235"/>
    </location>
</feature>
<evidence type="ECO:0000256" key="7">
    <source>
        <dbReference type="ARBA" id="ARBA00023040"/>
    </source>
</evidence>
<sequence length="263" mass="29854">MYILICNLACINLYGGSGLTPFIIYNILSGTFQIQWLACLVQIFSINTYGGCEIINLTVMAYDRYISICSPLTYQKIMSPSKVILFVAFIWLLPFLRCVVTLLITANLKMCGFVIEKVYCDNYSLVKLACSGVSQVNIYSATVTFFSVMPPLVIIVYSYIKIIIICSTLTRTGQAKAMSTCVPHLIAIVNFFIGCSFELFQSRFDMTHLPYTIRVVLSLYFLILSPVLNPILYGVRTQKIKDAMEKKVWKTRRAVTTNIHQKW</sequence>
<keyword evidence="4 13" id="KW-0812">Transmembrane</keyword>
<feature type="transmembrane region" description="Helical" evidence="13">
    <location>
        <begin position="34"/>
        <end position="62"/>
    </location>
</feature>
<protein>
    <submittedName>
        <fullName evidence="16">Olfactory receptor 4C12-like</fullName>
    </submittedName>
</protein>
<name>A0A8M1KQ89_CLUHA</name>
<evidence type="ECO:0000256" key="8">
    <source>
        <dbReference type="ARBA" id="ARBA00023136"/>
    </source>
</evidence>
<feature type="transmembrane region" description="Helical" evidence="13">
    <location>
        <begin position="138"/>
        <end position="160"/>
    </location>
</feature>
<feature type="transmembrane region" description="Helical" evidence="13">
    <location>
        <begin position="7"/>
        <end position="28"/>
    </location>
</feature>
<dbReference type="InterPro" id="IPR000725">
    <property type="entry name" value="Olfact_rcpt"/>
</dbReference>
<dbReference type="SUPFAM" id="SSF81321">
    <property type="entry name" value="Family A G protein-coupled receptor-like"/>
    <property type="match status" value="1"/>
</dbReference>
<evidence type="ECO:0000256" key="5">
    <source>
        <dbReference type="ARBA" id="ARBA00022725"/>
    </source>
</evidence>
<keyword evidence="5" id="KW-0552">Olfaction</keyword>
<dbReference type="AlphaFoldDB" id="A0A8M1KQ89"/>
<dbReference type="RefSeq" id="XP_042564553.1">
    <property type="nucleotide sequence ID" value="XM_042708619.1"/>
</dbReference>
<evidence type="ECO:0000256" key="2">
    <source>
        <dbReference type="ARBA" id="ARBA00022475"/>
    </source>
</evidence>
<dbReference type="PROSITE" id="PS50262">
    <property type="entry name" value="G_PROTEIN_RECEP_F1_2"/>
    <property type="match status" value="1"/>
</dbReference>